<name>A0ABT8LFJ4_9BACT</name>
<evidence type="ECO:0000313" key="3">
    <source>
        <dbReference type="Proteomes" id="UP001172083"/>
    </source>
</evidence>
<keyword evidence="1" id="KW-0812">Transmembrane</keyword>
<comment type="caution">
    <text evidence="2">The sequence shown here is derived from an EMBL/GenBank/DDBJ whole genome shotgun (WGS) entry which is preliminary data.</text>
</comment>
<keyword evidence="1" id="KW-0472">Membrane</keyword>
<organism evidence="2 3">
    <name type="scientific">Agaribacillus aureus</name>
    <dbReference type="NCBI Taxonomy" id="3051825"/>
    <lineage>
        <taxon>Bacteria</taxon>
        <taxon>Pseudomonadati</taxon>
        <taxon>Bacteroidota</taxon>
        <taxon>Cytophagia</taxon>
        <taxon>Cytophagales</taxon>
        <taxon>Splendidivirgaceae</taxon>
        <taxon>Agaribacillus</taxon>
    </lineage>
</organism>
<dbReference type="GO" id="GO:0016853">
    <property type="term" value="F:isomerase activity"/>
    <property type="evidence" value="ECO:0007669"/>
    <property type="project" value="UniProtKB-KW"/>
</dbReference>
<evidence type="ECO:0000256" key="1">
    <source>
        <dbReference type="SAM" id="Phobius"/>
    </source>
</evidence>
<keyword evidence="1" id="KW-1133">Transmembrane helix</keyword>
<protein>
    <submittedName>
        <fullName evidence="2">Peptidyl-prolyl cis-trans isomerase</fullName>
    </submittedName>
</protein>
<proteinExistence type="predicted"/>
<dbReference type="Proteomes" id="UP001172083">
    <property type="component" value="Unassembled WGS sequence"/>
</dbReference>
<evidence type="ECO:0000313" key="2">
    <source>
        <dbReference type="EMBL" id="MDN5216559.1"/>
    </source>
</evidence>
<sequence length="299" mass="35761">MKRLLKSLEKFSFYLIVLICFSFVGCEWLKFKQDPELPSATEKPIARIYNKFLYPKDLEGVIDKNMSYQDSTKRANNYIKNWFKKQLIIAKAENELSLDQTEIERKILDYRYAIIAHEFKKEYVNNHLDTTITADEITRYYESEMDNFILKQNIFKGAFVKLPLKTPKMGRFRKLFRSQKPEDKEELRSYCVQFALNFSLEEDQWLNFDEVIVNTPLMTIPNIVQFLRYNKNYESRDESGIYFLKINSYKISDEVSPVEFVTDQIRNIILHKRKVELINKLEDDIYTKADESNEIEIFD</sequence>
<feature type="transmembrane region" description="Helical" evidence="1">
    <location>
        <begin position="12"/>
        <end position="31"/>
    </location>
</feature>
<reference evidence="2" key="1">
    <citation type="submission" date="2023-06" db="EMBL/GenBank/DDBJ databases">
        <title>Genomic of Agaribacillus aureum.</title>
        <authorList>
            <person name="Wang G."/>
        </authorList>
    </citation>
    <scope>NUCLEOTIDE SEQUENCE</scope>
    <source>
        <strain evidence="2">BMA12</strain>
    </source>
</reference>
<accession>A0ABT8LFJ4</accession>
<keyword evidence="3" id="KW-1185">Reference proteome</keyword>
<keyword evidence="2" id="KW-0413">Isomerase</keyword>
<dbReference type="RefSeq" id="WP_346761894.1">
    <property type="nucleotide sequence ID" value="NZ_JAUJEB010000009.1"/>
</dbReference>
<dbReference type="EMBL" id="JAUJEB010000009">
    <property type="protein sequence ID" value="MDN5216559.1"/>
    <property type="molecule type" value="Genomic_DNA"/>
</dbReference>
<gene>
    <name evidence="2" type="ORF">QQ020_31105</name>
</gene>
<dbReference type="PROSITE" id="PS51257">
    <property type="entry name" value="PROKAR_LIPOPROTEIN"/>
    <property type="match status" value="1"/>
</dbReference>